<proteinExistence type="predicted"/>
<sequence>MDQDVKSKGTNTITLIVILVFIIIAISVVIWSVYLAPPITPAPLLPDPDALLKEVEVDTGWNTTNEEQCLKYTFIFPNQPTLDTFTLDEMSGEPVNTNIAICPAPDEIFAQRFTRTCTNAECIDDFGDVFTDGDTQTLYRQCILNSDPACNETLALISIGFNPENPDANVCVTQSDDGSPLFLSICDPSDSNQLFNIERFNTQFARITNKEGLCVLPVIADPVVGTELNLFSCALDQFNFELMNGRRYQQLLGGDTIFVPQQLIYWNQSTQQTVPAIDILNMRLFSMSQESANGLALNIVSIDGGQGDSQSAQILDYTLFNQIITQNTIPVEGESILPFYTNLPDIPPPNPLVDVIPLPSFPPI</sequence>
<evidence type="ECO:0000313" key="2">
    <source>
        <dbReference type="EMBL" id="QBK93393.1"/>
    </source>
</evidence>
<organism evidence="2">
    <name type="scientific">Pithovirus LCPAC404</name>
    <dbReference type="NCBI Taxonomy" id="2506597"/>
    <lineage>
        <taxon>Viruses</taxon>
        <taxon>Pithoviruses</taxon>
    </lineage>
</organism>
<dbReference type="SUPFAM" id="SSF50370">
    <property type="entry name" value="Ricin B-like lectins"/>
    <property type="match status" value="1"/>
</dbReference>
<keyword evidence="1" id="KW-0472">Membrane</keyword>
<evidence type="ECO:0000256" key="1">
    <source>
        <dbReference type="SAM" id="Phobius"/>
    </source>
</evidence>
<dbReference type="EMBL" id="MK500595">
    <property type="protein sequence ID" value="QBK93393.1"/>
    <property type="molecule type" value="Genomic_DNA"/>
</dbReference>
<name>A0A481ZBS9_9VIRU</name>
<reference evidence="2" key="1">
    <citation type="journal article" date="2019" name="MBio">
        <title>Virus Genomes from Deep Sea Sediments Expand the Ocean Megavirome and Support Independent Origins of Viral Gigantism.</title>
        <authorList>
            <person name="Backstrom D."/>
            <person name="Yutin N."/>
            <person name="Jorgensen S.L."/>
            <person name="Dharamshi J."/>
            <person name="Homa F."/>
            <person name="Zaremba-Niedwiedzka K."/>
            <person name="Spang A."/>
            <person name="Wolf Y.I."/>
            <person name="Koonin E.V."/>
            <person name="Ettema T.J."/>
        </authorList>
    </citation>
    <scope>NUCLEOTIDE SEQUENCE</scope>
</reference>
<gene>
    <name evidence="2" type="ORF">LCPAC404_00970</name>
</gene>
<protein>
    <submittedName>
        <fullName evidence="2">Membrane protein</fullName>
    </submittedName>
</protein>
<accession>A0A481ZBS9</accession>
<dbReference type="InterPro" id="IPR035992">
    <property type="entry name" value="Ricin_B-like_lectins"/>
</dbReference>
<keyword evidence="1" id="KW-1133">Transmembrane helix</keyword>
<keyword evidence="1" id="KW-0812">Transmembrane</keyword>
<feature type="transmembrane region" description="Helical" evidence="1">
    <location>
        <begin position="12"/>
        <end position="34"/>
    </location>
</feature>